<dbReference type="EMBL" id="QMFB01000002">
    <property type="protein sequence ID" value="RAV22568.1"/>
    <property type="molecule type" value="Genomic_DNA"/>
</dbReference>
<dbReference type="Proteomes" id="UP000250369">
    <property type="component" value="Unassembled WGS sequence"/>
</dbReference>
<name>A0A329MTC7_9BACL</name>
<dbReference type="OrthoDB" id="2986513at2"/>
<organism evidence="1 2">
    <name type="scientific">Paenibacillus contaminans</name>
    <dbReference type="NCBI Taxonomy" id="450362"/>
    <lineage>
        <taxon>Bacteria</taxon>
        <taxon>Bacillati</taxon>
        <taxon>Bacillota</taxon>
        <taxon>Bacilli</taxon>
        <taxon>Bacillales</taxon>
        <taxon>Paenibacillaceae</taxon>
        <taxon>Paenibacillus</taxon>
    </lineage>
</organism>
<gene>
    <name evidence="1" type="ORF">DQG23_06445</name>
</gene>
<sequence length="306" mass="35539">MDGITITVMASKEHSGIALQAHLERLLQAYAGKIRLETEHFGEFAQIRCERPSKTVWKEPLRMIIQDKIGSAIAAYIVQEEELELLRSIIMTDFAYEDEEEVAKIVQYCGSMLNTQDDPELATDHSRKRREQLIAQEVGVFLKENVTINIHGLLQFRLQGYLEELREIVEYAVDEYLMDKQYQEFISLLKYFVFIQDTKIPEAHLMHKGGNEFVILNEQMKPITAEDIDETLSVEWLDSDFNFEDLIVSTLITVAPQRIYIHTREPEVAVIRTIVQIFEERAKLCHYCRVCKPLLGERSKQDQLSP</sequence>
<protein>
    <submittedName>
        <fullName evidence="1">Putative sporulation protein YtxC</fullName>
    </submittedName>
</protein>
<proteinExistence type="predicted"/>
<evidence type="ECO:0000313" key="2">
    <source>
        <dbReference type="Proteomes" id="UP000250369"/>
    </source>
</evidence>
<dbReference type="InterPro" id="IPR014199">
    <property type="entry name" value="Spore_YtxC"/>
</dbReference>
<dbReference type="RefSeq" id="WP_113029974.1">
    <property type="nucleotide sequence ID" value="NZ_QMFB01000002.1"/>
</dbReference>
<dbReference type="AlphaFoldDB" id="A0A329MTC7"/>
<reference evidence="1 2" key="1">
    <citation type="journal article" date="2009" name="Int. J. Syst. Evol. Microbiol.">
        <title>Paenibacillus contaminans sp. nov., isolated from a contaminated laboratory plate.</title>
        <authorList>
            <person name="Chou J.H."/>
            <person name="Lee J.H."/>
            <person name="Lin M.C."/>
            <person name="Chang P.S."/>
            <person name="Arun A.B."/>
            <person name="Young C.C."/>
            <person name="Chen W.M."/>
        </authorList>
    </citation>
    <scope>NUCLEOTIDE SEQUENCE [LARGE SCALE GENOMIC DNA]</scope>
    <source>
        <strain evidence="1 2">CKOBP-6</strain>
    </source>
</reference>
<keyword evidence="2" id="KW-1185">Reference proteome</keyword>
<accession>A0A329MTC7</accession>
<dbReference type="Pfam" id="PF08812">
    <property type="entry name" value="YtxC"/>
    <property type="match status" value="1"/>
</dbReference>
<comment type="caution">
    <text evidence="1">The sequence shown here is derived from an EMBL/GenBank/DDBJ whole genome shotgun (WGS) entry which is preliminary data.</text>
</comment>
<evidence type="ECO:0000313" key="1">
    <source>
        <dbReference type="EMBL" id="RAV22568.1"/>
    </source>
</evidence>